<keyword evidence="2" id="KW-0285">Flavoprotein</keyword>
<comment type="similarity">
    <text evidence="1">Belongs to the FAD-binding oxidoreductase/transferase type 4 family.</text>
</comment>
<comment type="cofactor">
    <cofactor evidence="6">
        <name>FAD</name>
        <dbReference type="ChEBI" id="CHEBI:57692"/>
    </cofactor>
</comment>
<evidence type="ECO:0000256" key="3">
    <source>
        <dbReference type="ARBA" id="ARBA00022827"/>
    </source>
</evidence>
<dbReference type="InterPro" id="IPR016166">
    <property type="entry name" value="FAD-bd_PCMH"/>
</dbReference>
<organism evidence="9 10">
    <name type="scientific">Kineococcus aurantiacus</name>
    <dbReference type="NCBI Taxonomy" id="37633"/>
    <lineage>
        <taxon>Bacteria</taxon>
        <taxon>Bacillati</taxon>
        <taxon>Actinomycetota</taxon>
        <taxon>Actinomycetes</taxon>
        <taxon>Kineosporiales</taxon>
        <taxon>Kineosporiaceae</taxon>
        <taxon>Kineococcus</taxon>
    </lineage>
</organism>
<feature type="domain" description="FAD-binding PCMH-type" evidence="8">
    <location>
        <begin position="101"/>
        <end position="282"/>
    </location>
</feature>
<feature type="active site" description="Proton donor/acceptor" evidence="4">
    <location>
        <position position="473"/>
    </location>
</feature>
<feature type="binding site" evidence="6">
    <location>
        <begin position="202"/>
        <end position="208"/>
    </location>
    <ligand>
        <name>FAD</name>
        <dbReference type="ChEBI" id="CHEBI:57692"/>
    </ligand>
</feature>
<evidence type="ECO:0000256" key="2">
    <source>
        <dbReference type="ARBA" id="ARBA00022630"/>
    </source>
</evidence>
<dbReference type="GO" id="GO:0008609">
    <property type="term" value="F:alkylglycerone-phosphate synthase activity"/>
    <property type="evidence" value="ECO:0007669"/>
    <property type="project" value="UniProtKB-EC"/>
</dbReference>
<dbReference type="Gene3D" id="3.30.70.3450">
    <property type="match status" value="1"/>
</dbReference>
<dbReference type="GO" id="GO:0071949">
    <property type="term" value="F:FAD binding"/>
    <property type="evidence" value="ECO:0007669"/>
    <property type="project" value="InterPro"/>
</dbReference>
<evidence type="ECO:0000256" key="7">
    <source>
        <dbReference type="PIRSR" id="PIRSR625650-4"/>
    </source>
</evidence>
<dbReference type="Pfam" id="PF02913">
    <property type="entry name" value="FAD-oxidase_C"/>
    <property type="match status" value="1"/>
</dbReference>
<protein>
    <submittedName>
        <fullName evidence="9">Alkyldihydroxyacetonephosphate synthase</fullName>
        <ecNumber evidence="9">2.5.1.26</ecNumber>
    </submittedName>
</protein>
<dbReference type="InterPro" id="IPR016169">
    <property type="entry name" value="FAD-bd_PCMH_sub2"/>
</dbReference>
<dbReference type="Pfam" id="PF01565">
    <property type="entry name" value="FAD_binding_4"/>
    <property type="match status" value="1"/>
</dbReference>
<feature type="site" description="Important for enzyme activity" evidence="7">
    <location>
        <position position="317"/>
    </location>
</feature>
<feature type="binding site" evidence="6">
    <location>
        <begin position="215"/>
        <end position="218"/>
    </location>
    <ligand>
        <name>FAD</name>
        <dbReference type="ChEBI" id="CHEBI:57692"/>
    </ligand>
</feature>
<keyword evidence="9" id="KW-0808">Transferase</keyword>
<accession>A0A7Y9DNG3</accession>
<keyword evidence="10" id="KW-1185">Reference proteome</keyword>
<feature type="binding site" evidence="6">
    <location>
        <begin position="266"/>
        <end position="272"/>
    </location>
    <ligand>
        <name>FAD</name>
        <dbReference type="ChEBI" id="CHEBI:57692"/>
    </ligand>
</feature>
<dbReference type="PANTHER" id="PTHR46568">
    <property type="entry name" value="ALKYLDIHYDROXYACETONEPHOSPHATE SYNTHASE, PEROXISOMAL"/>
    <property type="match status" value="1"/>
</dbReference>
<evidence type="ECO:0000256" key="4">
    <source>
        <dbReference type="PIRSR" id="PIRSR625650-1"/>
    </source>
</evidence>
<dbReference type="InterPro" id="IPR004113">
    <property type="entry name" value="FAD-bd_oxidored_4_C"/>
</dbReference>
<evidence type="ECO:0000313" key="10">
    <source>
        <dbReference type="Proteomes" id="UP000521922"/>
    </source>
</evidence>
<dbReference type="EC" id="2.5.1.26" evidence="9"/>
<dbReference type="InterPro" id="IPR025650">
    <property type="entry name" value="Alkyl-DHAP_Synthase"/>
</dbReference>
<gene>
    <name evidence="9" type="ORF">BJ968_003379</name>
</gene>
<evidence type="ECO:0000256" key="6">
    <source>
        <dbReference type="PIRSR" id="PIRSR625650-3"/>
    </source>
</evidence>
<sequence>MVEHMKWWGWGQEGVAFHHEDKPNLAPFVMKVAGIDFDAPPVRVPELSELDVPASRAPEELRAAFVEALGAEHVHDDDLDRVVHTYGKSMRDLVRIRRGDFGRLPDLVVYPGTEAETEAALRIALEADAVLIPFGGGSNIVGSLEAPREETRPVVSLDVGRMRAVLSLDETAKTARIQAGALGPDLEEQLNARGWTIGHFPDSFKHSTLGGWIATRSSGMQSDRFGDIADITRAVRVVTPKGLVATAEVPVQSTGPSVREMVLGSEGRLGIITEATVQVHRLAEERVIQAYFFPDYASGLKAMHAIAASDASPSITRVSDANETQFTLATSKKGSTLGQLLNKGVQLYASKRKGMDLSQMCLSFIGFEGSATSVRRDKTLVGEIVKKHGGFGVGSGPGTLYDQKKFDTPYIRDFILDRGAYGDVSETSSSWTTLKSVHDNVVAAAEKAFAEVGVKGFIFCHLSHSYHSGACQYFTFAFQAPTDRDGLEVYDTVKGAIQQAFIDNGGTLSHHHAVGREHKRWIEQDISPAGAGIVGALFAGVDPGRNLNPGAIVD</sequence>
<feature type="binding site" evidence="5">
    <location>
        <position position="412"/>
    </location>
    <ligand>
        <name>substrate</name>
    </ligand>
</feature>
<dbReference type="Gene3D" id="3.30.465.10">
    <property type="match status" value="1"/>
</dbReference>
<reference evidence="9 10" key="1">
    <citation type="submission" date="2020-07" db="EMBL/GenBank/DDBJ databases">
        <title>Sequencing the genomes of 1000 actinobacteria strains.</title>
        <authorList>
            <person name="Klenk H.-P."/>
        </authorList>
    </citation>
    <scope>NUCLEOTIDE SEQUENCE [LARGE SCALE GENOMIC DNA]</scope>
    <source>
        <strain evidence="9 10">DSM 7487</strain>
    </source>
</reference>
<dbReference type="PROSITE" id="PS51387">
    <property type="entry name" value="FAD_PCMH"/>
    <property type="match status" value="1"/>
</dbReference>
<evidence type="ECO:0000256" key="5">
    <source>
        <dbReference type="PIRSR" id="PIRSR625650-2"/>
    </source>
</evidence>
<keyword evidence="3 6" id="KW-0274">FAD</keyword>
<name>A0A7Y9DNG3_9ACTN</name>
<proteinExistence type="inferred from homology"/>
<dbReference type="InterPro" id="IPR016164">
    <property type="entry name" value="FAD-linked_Oxase-like_C"/>
</dbReference>
<comment type="caution">
    <text evidence="9">The sequence shown here is derived from an EMBL/GenBank/DDBJ whole genome shotgun (WGS) entry which is preliminary data.</text>
</comment>
<dbReference type="InterPro" id="IPR036318">
    <property type="entry name" value="FAD-bd_PCMH-like_sf"/>
</dbReference>
<dbReference type="SUPFAM" id="SSF55103">
    <property type="entry name" value="FAD-linked oxidases, C-terminal domain"/>
    <property type="match status" value="1"/>
</dbReference>
<dbReference type="SUPFAM" id="SSF56176">
    <property type="entry name" value="FAD-binding/transporter-associated domain-like"/>
    <property type="match status" value="1"/>
</dbReference>
<dbReference type="Gene3D" id="3.30.300.330">
    <property type="match status" value="1"/>
</dbReference>
<evidence type="ECO:0000313" key="9">
    <source>
        <dbReference type="EMBL" id="NYD23839.1"/>
    </source>
</evidence>
<dbReference type="EMBL" id="JACCBB010000001">
    <property type="protein sequence ID" value="NYD23839.1"/>
    <property type="molecule type" value="Genomic_DNA"/>
</dbReference>
<dbReference type="Proteomes" id="UP000521922">
    <property type="component" value="Unassembled WGS sequence"/>
</dbReference>
<dbReference type="GO" id="GO:0008610">
    <property type="term" value="P:lipid biosynthetic process"/>
    <property type="evidence" value="ECO:0007669"/>
    <property type="project" value="InterPro"/>
</dbReference>
<dbReference type="PANTHER" id="PTHR46568:SF1">
    <property type="entry name" value="ALKYLDIHYDROXYACETONEPHOSPHATE SYNTHASE, PEROXISOMAL"/>
    <property type="match status" value="1"/>
</dbReference>
<dbReference type="InterPro" id="IPR006094">
    <property type="entry name" value="Oxid_FAD_bind_N"/>
</dbReference>
<dbReference type="AlphaFoldDB" id="A0A7Y9DNG3"/>
<evidence type="ECO:0000259" key="8">
    <source>
        <dbReference type="PROSITE" id="PS51387"/>
    </source>
</evidence>
<dbReference type="RefSeq" id="WP_179753849.1">
    <property type="nucleotide sequence ID" value="NZ_BAAAGN010000003.1"/>
</dbReference>
<evidence type="ECO:0000256" key="1">
    <source>
        <dbReference type="ARBA" id="ARBA00008000"/>
    </source>
</evidence>